<comment type="similarity">
    <text evidence="4">Belongs to the D-isomer specific 2-hydroxyacid dehydrogenase family.</text>
</comment>
<dbReference type="Pfam" id="PF02826">
    <property type="entry name" value="2-Hacid_dh_C"/>
    <property type="match status" value="1"/>
</dbReference>
<evidence type="ECO:0000313" key="7">
    <source>
        <dbReference type="EMBL" id="API61143.1"/>
    </source>
</evidence>
<name>A0A1L3ZZU4_9SPHN</name>
<sequence length="321" mass="34311">MTRSAQNSTAPAVVTSDAMVCEVLNGALGGYRMLRQWEASDPIAMLRQDAADVRVLVAFGSVPLRSDLIDALPNLGLVQVMSAGYDGVDPALLIERGIQLANVGEANSGVVADHALALALAARRHIINGDNWVRTGQWDNVGRYPLVSTISEEKAGILGLGHIGRSIARRLAGFGVETAWWGPRPKPDESLPRADSLLALAKASSLLFISCPGAPETEKLVDRNVIEAVGADGLIINVSRGSVVDEDALIDALRNGRLGWAALDVFEKEPAPVARWADVPNVVLSPHHAGVSFGALDEIRKRVRENVDRFHAGEPVLNRII</sequence>
<evidence type="ECO:0000313" key="8">
    <source>
        <dbReference type="Proteomes" id="UP000182063"/>
    </source>
</evidence>
<dbReference type="Pfam" id="PF00389">
    <property type="entry name" value="2-Hacid_dh"/>
    <property type="match status" value="1"/>
</dbReference>
<keyword evidence="3" id="KW-0520">NAD</keyword>
<dbReference type="GO" id="GO:0005829">
    <property type="term" value="C:cytosol"/>
    <property type="evidence" value="ECO:0007669"/>
    <property type="project" value="TreeGrafter"/>
</dbReference>
<evidence type="ECO:0008006" key="9">
    <source>
        <dbReference type="Google" id="ProtNLM"/>
    </source>
</evidence>
<evidence type="ECO:0000256" key="3">
    <source>
        <dbReference type="ARBA" id="ARBA00023027"/>
    </source>
</evidence>
<dbReference type="GO" id="GO:0051287">
    <property type="term" value="F:NAD binding"/>
    <property type="evidence" value="ECO:0007669"/>
    <property type="project" value="InterPro"/>
</dbReference>
<keyword evidence="8" id="KW-1185">Reference proteome</keyword>
<dbReference type="KEGG" id="sphj:BSL82_12955"/>
<evidence type="ECO:0000259" key="5">
    <source>
        <dbReference type="Pfam" id="PF00389"/>
    </source>
</evidence>
<dbReference type="OrthoDB" id="9793626at2"/>
<keyword evidence="1" id="KW-0521">NADP</keyword>
<dbReference type="Gene3D" id="3.40.50.720">
    <property type="entry name" value="NAD(P)-binding Rossmann-like Domain"/>
    <property type="match status" value="2"/>
</dbReference>
<dbReference type="InterPro" id="IPR050223">
    <property type="entry name" value="D-isomer_2-hydroxyacid_DH"/>
</dbReference>
<dbReference type="PANTHER" id="PTHR10996:SF178">
    <property type="entry name" value="2-HYDROXYACID DEHYDROGENASE YGL185C-RELATED"/>
    <property type="match status" value="1"/>
</dbReference>
<evidence type="ECO:0000256" key="2">
    <source>
        <dbReference type="ARBA" id="ARBA00023002"/>
    </source>
</evidence>
<dbReference type="EMBL" id="CP018221">
    <property type="protein sequence ID" value="API61143.1"/>
    <property type="molecule type" value="Genomic_DNA"/>
</dbReference>
<dbReference type="GO" id="GO:0030267">
    <property type="term" value="F:glyoxylate reductase (NADPH) activity"/>
    <property type="evidence" value="ECO:0007669"/>
    <property type="project" value="TreeGrafter"/>
</dbReference>
<evidence type="ECO:0000256" key="4">
    <source>
        <dbReference type="RuleBase" id="RU003719"/>
    </source>
</evidence>
<dbReference type="SUPFAM" id="SSF51735">
    <property type="entry name" value="NAD(P)-binding Rossmann-fold domains"/>
    <property type="match status" value="1"/>
</dbReference>
<accession>A0A1L3ZZU4</accession>
<organism evidence="7 8">
    <name type="scientific">Tardibacter chloracetimidivorans</name>
    <dbReference type="NCBI Taxonomy" id="1921510"/>
    <lineage>
        <taxon>Bacteria</taxon>
        <taxon>Pseudomonadati</taxon>
        <taxon>Pseudomonadota</taxon>
        <taxon>Alphaproteobacteria</taxon>
        <taxon>Sphingomonadales</taxon>
        <taxon>Sphingomonadaceae</taxon>
        <taxon>Tardibacter</taxon>
    </lineage>
</organism>
<keyword evidence="2 4" id="KW-0560">Oxidoreductase</keyword>
<dbReference type="PANTHER" id="PTHR10996">
    <property type="entry name" value="2-HYDROXYACID DEHYDROGENASE-RELATED"/>
    <property type="match status" value="1"/>
</dbReference>
<feature type="domain" description="D-isomer specific 2-hydroxyacid dehydrogenase NAD-binding" evidence="6">
    <location>
        <begin position="116"/>
        <end position="289"/>
    </location>
</feature>
<dbReference type="GO" id="GO:0016618">
    <property type="term" value="F:hydroxypyruvate reductase [NAD(P)H] activity"/>
    <property type="evidence" value="ECO:0007669"/>
    <property type="project" value="TreeGrafter"/>
</dbReference>
<feature type="domain" description="D-isomer specific 2-hydroxyacid dehydrogenase catalytic" evidence="5">
    <location>
        <begin position="41"/>
        <end position="320"/>
    </location>
</feature>
<dbReference type="AlphaFoldDB" id="A0A1L3ZZU4"/>
<reference evidence="8" key="1">
    <citation type="submission" date="2016-11" db="EMBL/GenBank/DDBJ databases">
        <title>Complete Genome Sequence of alachlor-degrading Sphingomonas sp. strain JJ-A5.</title>
        <authorList>
            <person name="Lee H."/>
            <person name="Ka J.-O."/>
        </authorList>
    </citation>
    <scope>NUCLEOTIDE SEQUENCE [LARGE SCALE GENOMIC DNA]</scope>
    <source>
        <strain evidence="8">JJ-A5</strain>
    </source>
</reference>
<dbReference type="InterPro" id="IPR006139">
    <property type="entry name" value="D-isomer_2_OHA_DH_cat_dom"/>
</dbReference>
<dbReference type="InterPro" id="IPR006140">
    <property type="entry name" value="D-isomer_DH_NAD-bd"/>
</dbReference>
<evidence type="ECO:0000256" key="1">
    <source>
        <dbReference type="ARBA" id="ARBA00022857"/>
    </source>
</evidence>
<dbReference type="SUPFAM" id="SSF52283">
    <property type="entry name" value="Formate/glycerate dehydrogenase catalytic domain-like"/>
    <property type="match status" value="1"/>
</dbReference>
<evidence type="ECO:0000259" key="6">
    <source>
        <dbReference type="Pfam" id="PF02826"/>
    </source>
</evidence>
<dbReference type="FunFam" id="3.40.50.720:FF:000213">
    <property type="entry name" value="Putative 2-hydroxyacid dehydrogenase"/>
    <property type="match status" value="1"/>
</dbReference>
<dbReference type="STRING" id="1921510.BSL82_12955"/>
<dbReference type="RefSeq" id="WP_072598786.1">
    <property type="nucleotide sequence ID" value="NZ_CP018221.1"/>
</dbReference>
<dbReference type="Proteomes" id="UP000182063">
    <property type="component" value="Chromosome"/>
</dbReference>
<dbReference type="InterPro" id="IPR036291">
    <property type="entry name" value="NAD(P)-bd_dom_sf"/>
</dbReference>
<gene>
    <name evidence="7" type="ORF">BSL82_12955</name>
</gene>
<proteinExistence type="inferred from homology"/>
<protein>
    <recommendedName>
        <fullName evidence="9">Hydroxyacid dehydrogenase</fullName>
    </recommendedName>
</protein>